<dbReference type="Proteomes" id="UP000256650">
    <property type="component" value="Unassembled WGS sequence"/>
</dbReference>
<comment type="cofactor">
    <cofactor evidence="1">
        <name>Mg(2+)</name>
        <dbReference type="ChEBI" id="CHEBI:18420"/>
    </cofactor>
</comment>
<dbReference type="GeneID" id="82536055"/>
<dbReference type="SUPFAM" id="SSF48576">
    <property type="entry name" value="Terpenoid synthases"/>
    <property type="match status" value="1"/>
</dbReference>
<dbReference type="GO" id="GO:0004659">
    <property type="term" value="F:prenyltransferase activity"/>
    <property type="evidence" value="ECO:0007669"/>
    <property type="project" value="InterPro"/>
</dbReference>
<reference evidence="7 8" key="1">
    <citation type="submission" date="2018-04" db="EMBL/GenBank/DDBJ databases">
        <title>Novel Campyloabacter and Helicobacter Species and Strains.</title>
        <authorList>
            <person name="Mannion A.J."/>
            <person name="Shen Z."/>
            <person name="Fox J.G."/>
        </authorList>
    </citation>
    <scope>NUCLEOTIDE SEQUENCE [LARGE SCALE GENOMIC DNA]</scope>
    <source>
        <strain evidence="7 8">MIT 99-5101</strain>
    </source>
</reference>
<dbReference type="GO" id="GO:0046872">
    <property type="term" value="F:metal ion binding"/>
    <property type="evidence" value="ECO:0007669"/>
    <property type="project" value="UniProtKB-KW"/>
</dbReference>
<protein>
    <submittedName>
        <fullName evidence="7">Octaprenyl-diphosphate synthase</fullName>
    </submittedName>
</protein>
<dbReference type="InterPro" id="IPR000092">
    <property type="entry name" value="Polyprenyl_synt"/>
</dbReference>
<proteinExistence type="inferred from homology"/>
<keyword evidence="3 6" id="KW-0808">Transferase</keyword>
<evidence type="ECO:0000256" key="6">
    <source>
        <dbReference type="RuleBase" id="RU004466"/>
    </source>
</evidence>
<name>A0A3D8IB50_9HELI</name>
<evidence type="ECO:0000313" key="7">
    <source>
        <dbReference type="EMBL" id="RDU62352.1"/>
    </source>
</evidence>
<keyword evidence="8" id="KW-1185">Reference proteome</keyword>
<dbReference type="InterPro" id="IPR008949">
    <property type="entry name" value="Isoprenoid_synthase_dom_sf"/>
</dbReference>
<dbReference type="SFLD" id="SFLDS00005">
    <property type="entry name" value="Isoprenoid_Synthase_Type_I"/>
    <property type="match status" value="1"/>
</dbReference>
<dbReference type="EMBL" id="NXLS01000007">
    <property type="protein sequence ID" value="RDU62352.1"/>
    <property type="molecule type" value="Genomic_DNA"/>
</dbReference>
<evidence type="ECO:0000256" key="2">
    <source>
        <dbReference type="ARBA" id="ARBA00006706"/>
    </source>
</evidence>
<dbReference type="PROSITE" id="PS00444">
    <property type="entry name" value="POLYPRENYL_SYNTHASE_2"/>
    <property type="match status" value="1"/>
</dbReference>
<organism evidence="7 8">
    <name type="scientific">Helicobacter ganmani</name>
    <dbReference type="NCBI Taxonomy" id="60246"/>
    <lineage>
        <taxon>Bacteria</taxon>
        <taxon>Pseudomonadati</taxon>
        <taxon>Campylobacterota</taxon>
        <taxon>Epsilonproteobacteria</taxon>
        <taxon>Campylobacterales</taxon>
        <taxon>Helicobacteraceae</taxon>
        <taxon>Helicobacter</taxon>
    </lineage>
</organism>
<dbReference type="Pfam" id="PF00348">
    <property type="entry name" value="polyprenyl_synt"/>
    <property type="match status" value="1"/>
</dbReference>
<evidence type="ECO:0000256" key="4">
    <source>
        <dbReference type="ARBA" id="ARBA00022723"/>
    </source>
</evidence>
<sequence>MEALAHIETKIQEFLKELGSPLVLDLSAHLQRGKMLRSKLALHIAGECEECILLCAVIEMIQSASLLHDDVIDNALTRRSKPSINALFGDKNSIMLGDIFYSKAFCELTSLQENYPMIPRIIANAVTTLAIGELEDVELAKSFNPNESQYLQMIEHKTAALIEATAYSAAFLAGKSAEEAQGFRLYGRNLGIAFQIIDDVLDIVADSKTLGKPALSDFKEGKTTLPYIFLYHKLNENDRMRLKNAFKQDLQAQEQEWILNELKAKDAITQSLALAKHLGNNGIEAIANQSCDKLIQIMREMIERDF</sequence>
<gene>
    <name evidence="7" type="ORF">CQA43_07115</name>
</gene>
<dbReference type="RefSeq" id="WP_115551918.1">
    <property type="nucleotide sequence ID" value="NZ_CAONBV010000001.1"/>
</dbReference>
<dbReference type="CDD" id="cd00685">
    <property type="entry name" value="Trans_IPPS_HT"/>
    <property type="match status" value="1"/>
</dbReference>
<accession>A0A3D8IB50</accession>
<evidence type="ECO:0000256" key="5">
    <source>
        <dbReference type="ARBA" id="ARBA00022842"/>
    </source>
</evidence>
<dbReference type="PANTHER" id="PTHR12001">
    <property type="entry name" value="GERANYLGERANYL PYROPHOSPHATE SYNTHASE"/>
    <property type="match status" value="1"/>
</dbReference>
<dbReference type="PANTHER" id="PTHR12001:SF69">
    <property type="entry name" value="ALL TRANS-POLYPRENYL-DIPHOSPHATE SYNTHASE PDSS1"/>
    <property type="match status" value="1"/>
</dbReference>
<dbReference type="GO" id="GO:0008299">
    <property type="term" value="P:isoprenoid biosynthetic process"/>
    <property type="evidence" value="ECO:0007669"/>
    <property type="project" value="InterPro"/>
</dbReference>
<comment type="similarity">
    <text evidence="2 6">Belongs to the FPP/GGPP synthase family.</text>
</comment>
<comment type="caution">
    <text evidence="7">The sequence shown here is derived from an EMBL/GenBank/DDBJ whole genome shotgun (WGS) entry which is preliminary data.</text>
</comment>
<dbReference type="AlphaFoldDB" id="A0A3D8IB50"/>
<keyword evidence="5" id="KW-0460">Magnesium</keyword>
<evidence type="ECO:0000313" key="8">
    <source>
        <dbReference type="Proteomes" id="UP000256650"/>
    </source>
</evidence>
<dbReference type="OrthoDB" id="9805316at2"/>
<evidence type="ECO:0000256" key="3">
    <source>
        <dbReference type="ARBA" id="ARBA00022679"/>
    </source>
</evidence>
<dbReference type="Gene3D" id="1.10.600.10">
    <property type="entry name" value="Farnesyl Diphosphate Synthase"/>
    <property type="match status" value="1"/>
</dbReference>
<dbReference type="InterPro" id="IPR033749">
    <property type="entry name" value="Polyprenyl_synt_CS"/>
</dbReference>
<keyword evidence="4" id="KW-0479">Metal-binding</keyword>
<evidence type="ECO:0000256" key="1">
    <source>
        <dbReference type="ARBA" id="ARBA00001946"/>
    </source>
</evidence>